<sequence>MLAKVINKLRNAFMVYHLEVSFKEVRFCTKILDILWKENLICGYEKMNDGFLKVSLRYHDGSPICTRLIILSRPRDRLYLSLKDLSRMSDDFGILIVSTPKGILTSKNAIRKGEGGEILAYAA</sequence>
<dbReference type="InterPro" id="IPR035987">
    <property type="entry name" value="Ribosomal_uS8_sf"/>
</dbReference>
<dbReference type="FunFam" id="3.30.1490.10:FF:000001">
    <property type="entry name" value="30S ribosomal protein S8"/>
    <property type="match status" value="1"/>
</dbReference>
<evidence type="ECO:0000256" key="2">
    <source>
        <dbReference type="ARBA" id="ARBA00022980"/>
    </source>
</evidence>
<dbReference type="GeneID" id="20524500"/>
<dbReference type="PROSITE" id="PS00053">
    <property type="entry name" value="RIBOSOMAL_S8"/>
    <property type="match status" value="1"/>
</dbReference>
<evidence type="ECO:0000256" key="1">
    <source>
        <dbReference type="ARBA" id="ARBA00006471"/>
    </source>
</evidence>
<dbReference type="InterPro" id="IPR000630">
    <property type="entry name" value="Ribosomal_uS8"/>
</dbReference>
<comment type="similarity">
    <text evidence="1 4">Belongs to the universal ribosomal protein uS8 family.</text>
</comment>
<name>A0A0U1XD26_SCYLO</name>
<keyword evidence="5" id="KW-0496">Mitochondrion</keyword>
<dbReference type="Gene3D" id="3.30.1490.10">
    <property type="match status" value="1"/>
</dbReference>
<dbReference type="EMBL" id="KJ995702">
    <property type="protein sequence ID" value="AIQ78511.1"/>
    <property type="molecule type" value="Genomic_DNA"/>
</dbReference>
<protein>
    <submittedName>
        <fullName evidence="5">Ribosomal protein S8</fullName>
    </submittedName>
</protein>
<evidence type="ECO:0000313" key="5">
    <source>
        <dbReference type="EMBL" id="AIQ78511.1"/>
    </source>
</evidence>
<dbReference type="GO" id="GO:1990904">
    <property type="term" value="C:ribonucleoprotein complex"/>
    <property type="evidence" value="ECO:0007669"/>
    <property type="project" value="UniProtKB-KW"/>
</dbReference>
<proteinExistence type="inferred from homology"/>
<dbReference type="RefSeq" id="YP_009073506.1">
    <property type="nucleotide sequence ID" value="NC_025240.1"/>
</dbReference>
<reference evidence="5" key="1">
    <citation type="journal article" date="2014" name="Mitochondrial DNA">
        <title>Complete mitochondrial genome of the brown alga Scytosiphon lomentaria (Scytosiphonaceae, Phaeophyceae).</title>
        <authorList>
            <person name="Liu F."/>
            <person name="Pang S."/>
        </authorList>
    </citation>
    <scope>NUCLEOTIDE SEQUENCE</scope>
</reference>
<dbReference type="GO" id="GO:0006412">
    <property type="term" value="P:translation"/>
    <property type="evidence" value="ECO:0007669"/>
    <property type="project" value="InterPro"/>
</dbReference>
<evidence type="ECO:0000256" key="3">
    <source>
        <dbReference type="ARBA" id="ARBA00023274"/>
    </source>
</evidence>
<accession>A0A0U1XD26</accession>
<dbReference type="Gene3D" id="3.30.1370.30">
    <property type="match status" value="1"/>
</dbReference>
<dbReference type="GO" id="GO:0005840">
    <property type="term" value="C:ribosome"/>
    <property type="evidence" value="ECO:0007669"/>
    <property type="project" value="UniProtKB-KW"/>
</dbReference>
<keyword evidence="3 4" id="KW-0687">Ribonucleoprotein</keyword>
<dbReference type="InterPro" id="IPR047863">
    <property type="entry name" value="Ribosomal_uS8_CS"/>
</dbReference>
<keyword evidence="2 4" id="KW-0689">Ribosomal protein</keyword>
<gene>
    <name evidence="5" type="primary">rps8</name>
    <name evidence="5" type="ORF">ScloMp03</name>
</gene>
<dbReference type="SUPFAM" id="SSF56047">
    <property type="entry name" value="Ribosomal protein S8"/>
    <property type="match status" value="1"/>
</dbReference>
<dbReference type="Pfam" id="PF00410">
    <property type="entry name" value="Ribosomal_S8"/>
    <property type="match status" value="1"/>
</dbReference>
<evidence type="ECO:0000256" key="4">
    <source>
        <dbReference type="RuleBase" id="RU003660"/>
    </source>
</evidence>
<organism evidence="5">
    <name type="scientific">Scytosiphon lomentaria</name>
    <name type="common">Beanweed</name>
    <name type="synonym">Chorda lomentaria</name>
    <dbReference type="NCBI Taxonomy" id="27967"/>
    <lineage>
        <taxon>Eukaryota</taxon>
        <taxon>Sar</taxon>
        <taxon>Stramenopiles</taxon>
        <taxon>Ochrophyta</taxon>
        <taxon>PX clade</taxon>
        <taxon>Phaeophyceae</taxon>
        <taxon>Ectocarpales</taxon>
        <taxon>Scytosiphonaceae</taxon>
        <taxon>Scytosiphon</taxon>
    </lineage>
</organism>
<dbReference type="GO" id="GO:0003735">
    <property type="term" value="F:structural constituent of ribosome"/>
    <property type="evidence" value="ECO:0007669"/>
    <property type="project" value="InterPro"/>
</dbReference>
<geneLocation type="mitochondrion" evidence="5"/>
<dbReference type="GO" id="GO:0005737">
    <property type="term" value="C:cytoplasm"/>
    <property type="evidence" value="ECO:0007669"/>
    <property type="project" value="UniProtKB-ARBA"/>
</dbReference>
<dbReference type="AlphaFoldDB" id="A0A0U1XD26"/>